<evidence type="ECO:0000256" key="12">
    <source>
        <dbReference type="PIRSR" id="PIRSR000098-1"/>
    </source>
</evidence>
<evidence type="ECO:0000256" key="8">
    <source>
        <dbReference type="ARBA" id="ARBA00023002"/>
    </source>
</evidence>
<dbReference type="GO" id="GO:0009088">
    <property type="term" value="P:threonine biosynthetic process"/>
    <property type="evidence" value="ECO:0007669"/>
    <property type="project" value="UniProtKB-KW"/>
</dbReference>
<dbReference type="AlphaFoldDB" id="A0A9X2MIS7"/>
<evidence type="ECO:0000256" key="9">
    <source>
        <dbReference type="ARBA" id="ARBA00023053"/>
    </source>
</evidence>
<dbReference type="FunFam" id="3.30.360.10:FF:000005">
    <property type="entry name" value="Homoserine dehydrogenase"/>
    <property type="match status" value="1"/>
</dbReference>
<accession>A0A9X2MIS7</accession>
<keyword evidence="9" id="KW-0915">Sodium</keyword>
<dbReference type="RefSeq" id="WP_050069916.1">
    <property type="nucleotide sequence ID" value="NZ_CABKTM010000075.1"/>
</dbReference>
<gene>
    <name evidence="18" type="ORF">NSA23_09870</name>
</gene>
<dbReference type="SUPFAM" id="SSF51735">
    <property type="entry name" value="NAD(P)-binding Rossmann-fold domains"/>
    <property type="match status" value="1"/>
</dbReference>
<dbReference type="Pfam" id="PF00742">
    <property type="entry name" value="Homoserine_dh"/>
    <property type="match status" value="1"/>
</dbReference>
<evidence type="ECO:0000313" key="18">
    <source>
        <dbReference type="EMBL" id="MCR2044419.1"/>
    </source>
</evidence>
<keyword evidence="7 14" id="KW-0791">Threonine biosynthesis</keyword>
<comment type="caution">
    <text evidence="18">The sequence shown here is derived from an EMBL/GenBank/DDBJ whole genome shotgun (WGS) entry which is preliminary data.</text>
</comment>
<dbReference type="InterPro" id="IPR019811">
    <property type="entry name" value="HDH_CS"/>
</dbReference>
<dbReference type="Gene3D" id="3.30.70.260">
    <property type="match status" value="1"/>
</dbReference>
<keyword evidence="19" id="KW-1185">Reference proteome</keyword>
<evidence type="ECO:0000256" key="14">
    <source>
        <dbReference type="RuleBase" id="RU000579"/>
    </source>
</evidence>
<comment type="catalytic activity">
    <reaction evidence="11">
        <text>L-homoserine + NADP(+) = L-aspartate 4-semialdehyde + NADPH + H(+)</text>
        <dbReference type="Rhea" id="RHEA:15761"/>
        <dbReference type="ChEBI" id="CHEBI:15378"/>
        <dbReference type="ChEBI" id="CHEBI:57476"/>
        <dbReference type="ChEBI" id="CHEBI:57783"/>
        <dbReference type="ChEBI" id="CHEBI:58349"/>
        <dbReference type="ChEBI" id="CHEBI:537519"/>
        <dbReference type="EC" id="1.1.1.3"/>
    </reaction>
    <physiologicalReaction direction="right-to-left" evidence="11">
        <dbReference type="Rhea" id="RHEA:15763"/>
    </physiologicalReaction>
</comment>
<evidence type="ECO:0000256" key="15">
    <source>
        <dbReference type="RuleBase" id="RU004171"/>
    </source>
</evidence>
<dbReference type="Proteomes" id="UP001142078">
    <property type="component" value="Unassembled WGS sequence"/>
</dbReference>
<dbReference type="InterPro" id="IPR001342">
    <property type="entry name" value="HDH_cat"/>
</dbReference>
<dbReference type="GO" id="GO:0004412">
    <property type="term" value="F:homoserine dehydrogenase activity"/>
    <property type="evidence" value="ECO:0007669"/>
    <property type="project" value="UniProtKB-EC"/>
</dbReference>
<dbReference type="InterPro" id="IPR005106">
    <property type="entry name" value="Asp/hSer_DH_NAD-bd"/>
</dbReference>
<dbReference type="GO" id="GO:0009086">
    <property type="term" value="P:methionine biosynthetic process"/>
    <property type="evidence" value="ECO:0007669"/>
    <property type="project" value="UniProtKB-KW"/>
</dbReference>
<protein>
    <recommendedName>
        <fullName evidence="5 14">Homoserine dehydrogenase</fullName>
        <ecNumber evidence="4 14">1.1.1.3</ecNumber>
    </recommendedName>
</protein>
<name>A0A9X2MIS7_9FIRM</name>
<feature type="domain" description="Aspartate/homoserine dehydrogenase NAD-binding" evidence="17">
    <location>
        <begin position="8"/>
        <end position="127"/>
    </location>
</feature>
<feature type="binding site" evidence="13">
    <location>
        <begin position="7"/>
        <end position="14"/>
    </location>
    <ligand>
        <name>NADP(+)</name>
        <dbReference type="ChEBI" id="CHEBI:58349"/>
    </ligand>
</feature>
<feature type="binding site" evidence="13">
    <location>
        <position position="103"/>
    </location>
    <ligand>
        <name>NADPH</name>
        <dbReference type="ChEBI" id="CHEBI:57783"/>
    </ligand>
</feature>
<dbReference type="PROSITE" id="PS01042">
    <property type="entry name" value="HOMOSER_DHGENASE"/>
    <property type="match status" value="1"/>
</dbReference>
<feature type="domain" description="Homoserine dehydrogenase catalytic" evidence="16">
    <location>
        <begin position="135"/>
        <end position="313"/>
    </location>
</feature>
<organism evidence="18 19">
    <name type="scientific">Anaerosalibacter massiliensis</name>
    <dbReference type="NCBI Taxonomy" id="1347392"/>
    <lineage>
        <taxon>Bacteria</taxon>
        <taxon>Bacillati</taxon>
        <taxon>Bacillota</taxon>
        <taxon>Tissierellia</taxon>
        <taxon>Tissierellales</taxon>
        <taxon>Sporanaerobacteraceae</taxon>
        <taxon>Anaerosalibacter</taxon>
    </lineage>
</organism>
<dbReference type="InterPro" id="IPR036291">
    <property type="entry name" value="NAD(P)-bd_dom_sf"/>
</dbReference>
<dbReference type="Gene3D" id="3.30.360.10">
    <property type="entry name" value="Dihydrodipicolinate Reductase, domain 2"/>
    <property type="match status" value="1"/>
</dbReference>
<evidence type="ECO:0000256" key="1">
    <source>
        <dbReference type="ARBA" id="ARBA00005056"/>
    </source>
</evidence>
<evidence type="ECO:0000256" key="11">
    <source>
        <dbReference type="ARBA" id="ARBA00048841"/>
    </source>
</evidence>
<evidence type="ECO:0000313" key="19">
    <source>
        <dbReference type="Proteomes" id="UP001142078"/>
    </source>
</evidence>
<reference evidence="18" key="1">
    <citation type="submission" date="2022-07" db="EMBL/GenBank/DDBJ databases">
        <title>Enhanced cultured diversity of the mouse gut microbiota enables custom-made synthetic communities.</title>
        <authorList>
            <person name="Afrizal A."/>
        </authorList>
    </citation>
    <scope>NUCLEOTIDE SEQUENCE</scope>
    <source>
        <strain evidence="18">DSM 29482</strain>
    </source>
</reference>
<feature type="binding site" evidence="13">
    <location>
        <position position="188"/>
    </location>
    <ligand>
        <name>L-homoserine</name>
        <dbReference type="ChEBI" id="CHEBI:57476"/>
    </ligand>
</feature>
<dbReference type="GO" id="GO:0050661">
    <property type="term" value="F:NADP binding"/>
    <property type="evidence" value="ECO:0007669"/>
    <property type="project" value="InterPro"/>
</dbReference>
<sequence length="413" mass="46723">MINIGLMGLGTVGSGVYEIINNRRRFFEDEIGEKIKIKKVLVKNKNKNRNIDIDDKLLTLNPKDILDDPEVDIVIDVLSEKEIAYDYLKYALENKKHVVTANKAVVSSKMEELLYLSKENNKAFLFEASVGGGIPIINSLKQGIKADDIFQIQGILNGTTNYILTKMYEKGICFKDALKDAQDKGYAEADPTDDIKGYDTGRKLAILSTIAYNQPVDSKFINCRGIDEISIEDINEFRKLKLVPKLIGSSQRSDNHIYASVEPLLVKDESFFSNVKDAFNIISLRGYNTGELRFYGQGAGKNPTANSVVLDVLDIVKGTYTNGKVYENRKISGDKYLTFDGEYYLRLSSKDGKDNNYLLNILNMYNSKHKVINDKESLIVILPWTSENLINKMINEIKLNVEDIRYFYSGIYG</sequence>
<comment type="pathway">
    <text evidence="1 14">Amino-acid biosynthesis; L-threonine biosynthesis; L-threonine from L-aspartate: step 3/5.</text>
</comment>
<evidence type="ECO:0000256" key="5">
    <source>
        <dbReference type="ARBA" id="ARBA00013376"/>
    </source>
</evidence>
<evidence type="ECO:0000256" key="3">
    <source>
        <dbReference type="ARBA" id="ARBA00006753"/>
    </source>
</evidence>
<evidence type="ECO:0000256" key="7">
    <source>
        <dbReference type="ARBA" id="ARBA00022697"/>
    </source>
</evidence>
<dbReference type="PIRSF" id="PIRSF000098">
    <property type="entry name" value="Homoser_dehydrog"/>
    <property type="match status" value="1"/>
</dbReference>
<dbReference type="Gene3D" id="3.40.50.720">
    <property type="entry name" value="NAD(P)-binding Rossmann-like Domain"/>
    <property type="match status" value="1"/>
</dbReference>
<keyword evidence="8 14" id="KW-0560">Oxidoreductase</keyword>
<keyword evidence="10 14" id="KW-0486">Methionine biosynthesis</keyword>
<evidence type="ECO:0000256" key="2">
    <source>
        <dbReference type="ARBA" id="ARBA00005062"/>
    </source>
</evidence>
<dbReference type="EMBL" id="JANJZL010000006">
    <property type="protein sequence ID" value="MCR2044419.1"/>
    <property type="molecule type" value="Genomic_DNA"/>
</dbReference>
<dbReference type="SUPFAM" id="SSF55347">
    <property type="entry name" value="Glyceraldehyde-3-phosphate dehydrogenase-like, C-terminal domain"/>
    <property type="match status" value="1"/>
</dbReference>
<comment type="pathway">
    <text evidence="2 14">Amino-acid biosynthesis; L-methionine biosynthesis via de novo pathway; L-homoserine from L-aspartate: step 3/3.</text>
</comment>
<evidence type="ECO:0000259" key="16">
    <source>
        <dbReference type="Pfam" id="PF00742"/>
    </source>
</evidence>
<comment type="similarity">
    <text evidence="3 15">Belongs to the homoserine dehydrogenase family.</text>
</comment>
<proteinExistence type="inferred from homology"/>
<feature type="active site" description="Proton donor" evidence="12">
    <location>
        <position position="203"/>
    </location>
</feature>
<evidence type="ECO:0000256" key="6">
    <source>
        <dbReference type="ARBA" id="ARBA00022605"/>
    </source>
</evidence>
<evidence type="ECO:0000259" key="17">
    <source>
        <dbReference type="Pfam" id="PF03447"/>
    </source>
</evidence>
<dbReference type="PANTHER" id="PTHR43331:SF1">
    <property type="entry name" value="HOMOSERINE DEHYDROGENASE"/>
    <property type="match status" value="1"/>
</dbReference>
<dbReference type="InterPro" id="IPR016204">
    <property type="entry name" value="HDH"/>
</dbReference>
<dbReference type="PANTHER" id="PTHR43331">
    <property type="entry name" value="HOMOSERINE DEHYDROGENASE"/>
    <property type="match status" value="1"/>
</dbReference>
<dbReference type="OrthoDB" id="9808167at2"/>
<keyword evidence="6 14" id="KW-0028">Amino-acid biosynthesis</keyword>
<dbReference type="EC" id="1.1.1.3" evidence="4 14"/>
<dbReference type="NCBIfam" id="NF004976">
    <property type="entry name" value="PRK06349.1"/>
    <property type="match status" value="1"/>
</dbReference>
<keyword evidence="13 14" id="KW-0521">NADP</keyword>
<evidence type="ECO:0000256" key="4">
    <source>
        <dbReference type="ARBA" id="ARBA00013213"/>
    </source>
</evidence>
<dbReference type="Pfam" id="PF03447">
    <property type="entry name" value="NAD_binding_3"/>
    <property type="match status" value="1"/>
</dbReference>
<evidence type="ECO:0000256" key="13">
    <source>
        <dbReference type="PIRSR" id="PIRSR000098-2"/>
    </source>
</evidence>
<evidence type="ECO:0000256" key="10">
    <source>
        <dbReference type="ARBA" id="ARBA00023167"/>
    </source>
</evidence>